<dbReference type="InterPro" id="IPR006474">
    <property type="entry name" value="Helicase_Cas3_CRISPR-ass_core"/>
</dbReference>
<sequence length="712" mass="81225">MEYLAHIEGIREQSIKEHLTGTAERAGKFAETFGCYEWGYCSGMLHDIGKYSLEFQQRLQGSDKKVDHATAGAKVCYEMGGLYGFLSYCIAGHHSGLPDTGEKADLGTSATLMGRLKKNVKDFEAYKQEIKVPALKNPPFDPKSAANFDFALSMFIRMLYSCLVDADFLDTEYFMKQGETGRDSGEDMETLLKKLEQHISKWLDNDNLDTVNGRRTEILRSCLEKGELGKGLFRLTVPTGGGKTVASLAFALRHAVKNKMDRIIYVIPYTSIIEQNARVFSDILGRDNVLENHYNIDYESDEELKPMHLASENWDKPVIVTTNVQFFESLFANRSSKCRKLHNMVNSVIIFDEAQMLPNDYLKPCIAAMEELIQHYGASIVLCTATQPALQQFFQSSIDAVELCPRLDEQFRFFKRVTLKDLSRISEEELAEKLEKEEQALCIVNTKKKAQSIYQRLKGEGVYHLSTSMYPKHRKQVLEDIRKRLDGDKKCIVISTSLVEAGVDLDFQSVYRQLAGVDSVIQAAGRCNREGKRSAEESNTYIFRLEDREYVPGQRQQIAAANDLIEDGRDISSLEAIMEYFEMLYHFRGEGLDKKNILAQFRRGRYPFTKVAKEFKLIEENTTTIFINREEEADNLLKEIQRNGFTKKLVRQAGQYCINVYENDFDKLNAAGMLQAISEDGGEDFFLLRDDGQYTEEMGLRLDVEYGRAVVF</sequence>
<keyword evidence="7 13" id="KW-0347">Helicase</keyword>
<comment type="similarity">
    <text evidence="2">In the central section; belongs to the CRISPR-associated helicase Cas3 family.</text>
</comment>
<evidence type="ECO:0000256" key="2">
    <source>
        <dbReference type="ARBA" id="ARBA00009046"/>
    </source>
</evidence>
<dbReference type="PANTHER" id="PTHR24031">
    <property type="entry name" value="RNA HELICASE"/>
    <property type="match status" value="1"/>
</dbReference>
<dbReference type="InterPro" id="IPR006483">
    <property type="entry name" value="CRISPR-assoc_Cas3_HD"/>
</dbReference>
<evidence type="ECO:0000313" key="14">
    <source>
        <dbReference type="Proteomes" id="UP000245845"/>
    </source>
</evidence>
<dbReference type="SMART" id="SM00487">
    <property type="entry name" value="DEXDc"/>
    <property type="match status" value="1"/>
</dbReference>
<keyword evidence="13" id="KW-0255">Endonuclease</keyword>
<feature type="domain" description="Helicase C-terminal" evidence="11">
    <location>
        <begin position="426"/>
        <end position="572"/>
    </location>
</feature>
<organism evidence="13 14">
    <name type="scientific">Faecalicatena orotica</name>
    <dbReference type="NCBI Taxonomy" id="1544"/>
    <lineage>
        <taxon>Bacteria</taxon>
        <taxon>Bacillati</taxon>
        <taxon>Bacillota</taxon>
        <taxon>Clostridia</taxon>
        <taxon>Lachnospirales</taxon>
        <taxon>Lachnospiraceae</taxon>
        <taxon>Faecalicatena</taxon>
    </lineage>
</organism>
<feature type="domain" description="HD Cas3-type" evidence="12">
    <location>
        <begin position="8"/>
        <end position="169"/>
    </location>
</feature>
<keyword evidence="14" id="KW-1185">Reference proteome</keyword>
<evidence type="ECO:0000256" key="7">
    <source>
        <dbReference type="ARBA" id="ARBA00022806"/>
    </source>
</evidence>
<proteinExistence type="inferred from homology"/>
<dbReference type="Pfam" id="PF00270">
    <property type="entry name" value="DEAD"/>
    <property type="match status" value="1"/>
</dbReference>
<keyword evidence="3" id="KW-0540">Nuclease</keyword>
<dbReference type="NCBIfam" id="TIGR01596">
    <property type="entry name" value="cas3_HD"/>
    <property type="match status" value="1"/>
</dbReference>
<dbReference type="NCBIfam" id="TIGR01587">
    <property type="entry name" value="cas3_core"/>
    <property type="match status" value="1"/>
</dbReference>
<evidence type="ECO:0000259" key="12">
    <source>
        <dbReference type="PROSITE" id="PS51643"/>
    </source>
</evidence>
<dbReference type="SUPFAM" id="SSF109604">
    <property type="entry name" value="HD-domain/PDEase-like"/>
    <property type="match status" value="1"/>
</dbReference>
<dbReference type="OrthoDB" id="9810236at2"/>
<evidence type="ECO:0000256" key="5">
    <source>
        <dbReference type="ARBA" id="ARBA00022741"/>
    </source>
</evidence>
<dbReference type="InterPro" id="IPR038257">
    <property type="entry name" value="CRISPR-assoc_Cas3_HD_sf"/>
</dbReference>
<dbReference type="AlphaFoldDB" id="A0A2Y9BLJ3"/>
<dbReference type="InterPro" id="IPR001650">
    <property type="entry name" value="Helicase_C-like"/>
</dbReference>
<dbReference type="GO" id="GO:0046872">
    <property type="term" value="F:metal ion binding"/>
    <property type="evidence" value="ECO:0007669"/>
    <property type="project" value="UniProtKB-KW"/>
</dbReference>
<dbReference type="Gene3D" id="3.40.50.300">
    <property type="entry name" value="P-loop containing nucleotide triphosphate hydrolases"/>
    <property type="match status" value="2"/>
</dbReference>
<dbReference type="EMBL" id="QGDL01000020">
    <property type="protein sequence ID" value="PWJ21465.1"/>
    <property type="molecule type" value="Genomic_DNA"/>
</dbReference>
<dbReference type="PROSITE" id="PS51643">
    <property type="entry name" value="HD_CAS3"/>
    <property type="match status" value="1"/>
</dbReference>
<accession>A0A2Y9BLJ3</accession>
<dbReference type="GO" id="GO:0003676">
    <property type="term" value="F:nucleic acid binding"/>
    <property type="evidence" value="ECO:0007669"/>
    <property type="project" value="InterPro"/>
</dbReference>
<keyword evidence="9" id="KW-0051">Antiviral defense</keyword>
<dbReference type="Pfam" id="PF22590">
    <property type="entry name" value="Cas3-like_C_2"/>
    <property type="match status" value="1"/>
</dbReference>
<dbReference type="InterPro" id="IPR054712">
    <property type="entry name" value="Cas3-like_dom"/>
</dbReference>
<keyword evidence="5" id="KW-0547">Nucleotide-binding</keyword>
<dbReference type="GO" id="GO:0005524">
    <property type="term" value="F:ATP binding"/>
    <property type="evidence" value="ECO:0007669"/>
    <property type="project" value="UniProtKB-KW"/>
</dbReference>
<dbReference type="RefSeq" id="WP_109733667.1">
    <property type="nucleotide sequence ID" value="NZ_BAAACK010000021.1"/>
</dbReference>
<dbReference type="PROSITE" id="PS51192">
    <property type="entry name" value="HELICASE_ATP_BIND_1"/>
    <property type="match status" value="1"/>
</dbReference>
<evidence type="ECO:0000259" key="11">
    <source>
        <dbReference type="PROSITE" id="PS51194"/>
    </source>
</evidence>
<protein>
    <submittedName>
        <fullName evidence="13">CRISPR-associated endonuclease/helicase Cas3</fullName>
    </submittedName>
</protein>
<dbReference type="CDD" id="cd17930">
    <property type="entry name" value="DEXHc_cas3"/>
    <property type="match status" value="1"/>
</dbReference>
<dbReference type="GO" id="GO:0016787">
    <property type="term" value="F:hydrolase activity"/>
    <property type="evidence" value="ECO:0007669"/>
    <property type="project" value="UniProtKB-KW"/>
</dbReference>
<keyword evidence="8" id="KW-0067">ATP-binding</keyword>
<keyword evidence="6" id="KW-0378">Hydrolase</keyword>
<dbReference type="Gene3D" id="1.10.3210.30">
    <property type="match status" value="1"/>
</dbReference>
<reference evidence="13 14" key="1">
    <citation type="submission" date="2018-05" db="EMBL/GenBank/DDBJ databases">
        <title>The Hungate 1000. A catalogue of reference genomes from the rumen microbiome.</title>
        <authorList>
            <person name="Kelly W."/>
        </authorList>
    </citation>
    <scope>NUCLEOTIDE SEQUENCE [LARGE SCALE GENOMIC DNA]</scope>
    <source>
        <strain evidence="13 14">NLAE-zl-C242</strain>
    </source>
</reference>
<dbReference type="PROSITE" id="PS51194">
    <property type="entry name" value="HELICASE_CTER"/>
    <property type="match status" value="1"/>
</dbReference>
<dbReference type="GO" id="GO:0051607">
    <property type="term" value="P:defense response to virus"/>
    <property type="evidence" value="ECO:0007669"/>
    <property type="project" value="UniProtKB-KW"/>
</dbReference>
<evidence type="ECO:0000259" key="10">
    <source>
        <dbReference type="PROSITE" id="PS51192"/>
    </source>
</evidence>
<dbReference type="SUPFAM" id="SSF52540">
    <property type="entry name" value="P-loop containing nucleoside triphosphate hydrolases"/>
    <property type="match status" value="1"/>
</dbReference>
<dbReference type="Proteomes" id="UP000245845">
    <property type="component" value="Unassembled WGS sequence"/>
</dbReference>
<gene>
    <name evidence="13" type="ORF">A8806_12034</name>
</gene>
<dbReference type="GO" id="GO:0004519">
    <property type="term" value="F:endonuclease activity"/>
    <property type="evidence" value="ECO:0007669"/>
    <property type="project" value="UniProtKB-KW"/>
</dbReference>
<evidence type="ECO:0000256" key="9">
    <source>
        <dbReference type="ARBA" id="ARBA00023118"/>
    </source>
</evidence>
<name>A0A2Y9BLJ3_9FIRM</name>
<comment type="similarity">
    <text evidence="1">In the N-terminal section; belongs to the CRISPR-associated nuclease Cas3-HD family.</text>
</comment>
<evidence type="ECO:0000256" key="4">
    <source>
        <dbReference type="ARBA" id="ARBA00022723"/>
    </source>
</evidence>
<dbReference type="InterPro" id="IPR011545">
    <property type="entry name" value="DEAD/DEAH_box_helicase_dom"/>
</dbReference>
<dbReference type="CDD" id="cd09641">
    <property type="entry name" value="Cas3''_I"/>
    <property type="match status" value="1"/>
</dbReference>
<evidence type="ECO:0000256" key="1">
    <source>
        <dbReference type="ARBA" id="ARBA00006847"/>
    </source>
</evidence>
<keyword evidence="4" id="KW-0479">Metal-binding</keyword>
<evidence type="ECO:0000256" key="6">
    <source>
        <dbReference type="ARBA" id="ARBA00022801"/>
    </source>
</evidence>
<comment type="caution">
    <text evidence="13">The sequence shown here is derived from an EMBL/GenBank/DDBJ whole genome shotgun (WGS) entry which is preliminary data.</text>
</comment>
<evidence type="ECO:0000256" key="8">
    <source>
        <dbReference type="ARBA" id="ARBA00022840"/>
    </source>
</evidence>
<dbReference type="InterPro" id="IPR027417">
    <property type="entry name" value="P-loop_NTPase"/>
</dbReference>
<feature type="domain" description="Helicase ATP-binding" evidence="10">
    <location>
        <begin position="224"/>
        <end position="388"/>
    </location>
</feature>
<dbReference type="GO" id="GO:0004386">
    <property type="term" value="F:helicase activity"/>
    <property type="evidence" value="ECO:0007669"/>
    <property type="project" value="UniProtKB-KW"/>
</dbReference>
<dbReference type="InterPro" id="IPR014001">
    <property type="entry name" value="Helicase_ATP-bd"/>
</dbReference>
<evidence type="ECO:0000256" key="3">
    <source>
        <dbReference type="ARBA" id="ARBA00022722"/>
    </source>
</evidence>
<evidence type="ECO:0000313" key="13">
    <source>
        <dbReference type="EMBL" id="PWJ21465.1"/>
    </source>
</evidence>